<feature type="transmembrane region" description="Helical" evidence="7">
    <location>
        <begin position="55"/>
        <end position="79"/>
    </location>
</feature>
<feature type="transmembrane region" description="Helical" evidence="7">
    <location>
        <begin position="372"/>
        <end position="390"/>
    </location>
</feature>
<feature type="transmembrane region" description="Helical" evidence="7">
    <location>
        <begin position="117"/>
        <end position="137"/>
    </location>
</feature>
<evidence type="ECO:0000256" key="6">
    <source>
        <dbReference type="ARBA" id="ARBA00023136"/>
    </source>
</evidence>
<keyword evidence="3" id="KW-1003">Cell membrane</keyword>
<feature type="transmembrane region" description="Helical" evidence="7">
    <location>
        <begin position="158"/>
        <end position="178"/>
    </location>
</feature>
<sequence>MVAVEELKMIEKSLEKAGMKLTPSLLIYISVVLMRAANASFIISLTTAFPDISAWMQGIIQASYSFTEALFGIFSGIIYEYLGSSISIIFSSSLLFISYAIMTVFADMSISAEAFTIPSALAGLSASFLLTSSLAVISEETIKASTKGRLFGVGGLEVSNIIGYAVGFTFAGTLQLILPSAIKGFSPSFLFSFLAFLSSIILSKSMGRRNISEFKNKKITFHLKAKIEGKVLKLVPMWFGFSIVMGVAFISPKFLSELFSPIEVSNPGLKLFSSFMLLFALIILSLGVMGGSYIASILGKVNSLLAGSLSLPSTLVMLSILVSYGSNIKGISMFFFTLILLTFSVLALSIPPTLLSLLADFTDLSRIRGPSSGVYVTSMGIGIALGESLGGKIYDVFGLETLLLILAIVFLPLGLSTWIMLYFERSRKNISSKPIPQI</sequence>
<reference evidence="9" key="1">
    <citation type="submission" date="2020-10" db="EMBL/GenBank/DDBJ databases">
        <title>Fervidococcus fontis strain 3639Fd - the first crenarchaeon capable of growth on lipids.</title>
        <authorList>
            <person name="Kochetkova T.V."/>
            <person name="Elcheninov A.G."/>
            <person name="Toschakov S.V."/>
            <person name="Kublanov I.V."/>
        </authorList>
    </citation>
    <scope>NUCLEOTIDE SEQUENCE</scope>
    <source>
        <strain evidence="9">3639Fd</strain>
    </source>
</reference>
<accession>A0A843AI33</accession>
<evidence type="ECO:0000313" key="10">
    <source>
        <dbReference type="Proteomes" id="UP000652307"/>
    </source>
</evidence>
<dbReference type="Gene3D" id="1.20.1250.20">
    <property type="entry name" value="MFS general substrate transporter like domains"/>
    <property type="match status" value="1"/>
</dbReference>
<feature type="transmembrane region" description="Helical" evidence="7">
    <location>
        <begin position="25"/>
        <end position="49"/>
    </location>
</feature>
<dbReference type="SUPFAM" id="SSF103473">
    <property type="entry name" value="MFS general substrate transporter"/>
    <property type="match status" value="1"/>
</dbReference>
<dbReference type="InterPro" id="IPR036259">
    <property type="entry name" value="MFS_trans_sf"/>
</dbReference>
<evidence type="ECO:0000256" key="3">
    <source>
        <dbReference type="ARBA" id="ARBA00022475"/>
    </source>
</evidence>
<protein>
    <recommendedName>
        <fullName evidence="8">Major facilitator superfamily (MFS) profile domain-containing protein</fullName>
    </recommendedName>
</protein>
<keyword evidence="5 7" id="KW-1133">Transmembrane helix</keyword>
<dbReference type="GO" id="GO:0005886">
    <property type="term" value="C:plasma membrane"/>
    <property type="evidence" value="ECO:0007669"/>
    <property type="project" value="UniProtKB-SubCell"/>
</dbReference>
<evidence type="ECO:0000256" key="7">
    <source>
        <dbReference type="SAM" id="Phobius"/>
    </source>
</evidence>
<comment type="caution">
    <text evidence="9">The sequence shown here is derived from an EMBL/GenBank/DDBJ whole genome shotgun (WGS) entry which is preliminary data.</text>
</comment>
<feature type="transmembrane region" description="Helical" evidence="7">
    <location>
        <begin position="86"/>
        <end position="105"/>
    </location>
</feature>
<feature type="transmembrane region" description="Helical" evidence="7">
    <location>
        <begin position="304"/>
        <end position="325"/>
    </location>
</feature>
<evidence type="ECO:0000256" key="1">
    <source>
        <dbReference type="ARBA" id="ARBA00004651"/>
    </source>
</evidence>
<dbReference type="Proteomes" id="UP000652307">
    <property type="component" value="Unassembled WGS sequence"/>
</dbReference>
<evidence type="ECO:0000259" key="8">
    <source>
        <dbReference type="PROSITE" id="PS50850"/>
    </source>
</evidence>
<dbReference type="InterPro" id="IPR020846">
    <property type="entry name" value="MFS_dom"/>
</dbReference>
<proteinExistence type="predicted"/>
<evidence type="ECO:0000256" key="5">
    <source>
        <dbReference type="ARBA" id="ARBA00022989"/>
    </source>
</evidence>
<feature type="transmembrane region" description="Helical" evidence="7">
    <location>
        <begin position="231"/>
        <end position="251"/>
    </location>
</feature>
<evidence type="ECO:0000256" key="4">
    <source>
        <dbReference type="ARBA" id="ARBA00022692"/>
    </source>
</evidence>
<feature type="transmembrane region" description="Helical" evidence="7">
    <location>
        <begin position="271"/>
        <end position="295"/>
    </location>
</feature>
<dbReference type="GO" id="GO:0022857">
    <property type="term" value="F:transmembrane transporter activity"/>
    <property type="evidence" value="ECO:0007669"/>
    <property type="project" value="InterPro"/>
</dbReference>
<comment type="subcellular location">
    <subcellularLocation>
        <location evidence="1">Cell membrane</location>
        <topology evidence="1">Multi-pass membrane protein</topology>
    </subcellularLocation>
</comment>
<dbReference type="InterPro" id="IPR050171">
    <property type="entry name" value="MFS_Transporters"/>
</dbReference>
<dbReference type="PROSITE" id="PS50850">
    <property type="entry name" value="MFS"/>
    <property type="match status" value="1"/>
</dbReference>
<dbReference type="RefSeq" id="WP_193803576.1">
    <property type="nucleotide sequence ID" value="NZ_JADEZV010000002.1"/>
</dbReference>
<feature type="transmembrane region" description="Helical" evidence="7">
    <location>
        <begin position="331"/>
        <end position="351"/>
    </location>
</feature>
<feature type="domain" description="Major facilitator superfamily (MFS) profile" evidence="8">
    <location>
        <begin position="1"/>
        <end position="425"/>
    </location>
</feature>
<dbReference type="AlphaFoldDB" id="A0A843AI33"/>
<dbReference type="PANTHER" id="PTHR23517:SF3">
    <property type="entry name" value="INTEGRAL MEMBRANE TRANSPORT PROTEIN"/>
    <property type="match status" value="1"/>
</dbReference>
<keyword evidence="2" id="KW-0813">Transport</keyword>
<dbReference type="PANTHER" id="PTHR23517">
    <property type="entry name" value="RESISTANCE PROTEIN MDTM, PUTATIVE-RELATED-RELATED"/>
    <property type="match status" value="1"/>
</dbReference>
<feature type="transmembrane region" description="Helical" evidence="7">
    <location>
        <begin position="402"/>
        <end position="423"/>
    </location>
</feature>
<keyword evidence="4 7" id="KW-0812">Transmembrane</keyword>
<gene>
    <name evidence="9" type="ORF">IOK49_03430</name>
</gene>
<dbReference type="EMBL" id="JADEZV010000002">
    <property type="protein sequence ID" value="MBE9391130.1"/>
    <property type="molecule type" value="Genomic_DNA"/>
</dbReference>
<evidence type="ECO:0000256" key="2">
    <source>
        <dbReference type="ARBA" id="ARBA00022448"/>
    </source>
</evidence>
<keyword evidence="6 7" id="KW-0472">Membrane</keyword>
<organism evidence="9 10">
    <name type="scientific">Fervidicoccus fontis</name>
    <dbReference type="NCBI Taxonomy" id="683846"/>
    <lineage>
        <taxon>Archaea</taxon>
        <taxon>Thermoproteota</taxon>
        <taxon>Thermoprotei</taxon>
        <taxon>Fervidicoccales</taxon>
        <taxon>Fervidicoccaceae</taxon>
        <taxon>Fervidicoccus</taxon>
    </lineage>
</organism>
<evidence type="ECO:0000313" key="9">
    <source>
        <dbReference type="EMBL" id="MBE9391130.1"/>
    </source>
</evidence>
<name>A0A843AI33_9CREN</name>
<feature type="transmembrane region" description="Helical" evidence="7">
    <location>
        <begin position="184"/>
        <end position="202"/>
    </location>
</feature>